<evidence type="ECO:0000256" key="9">
    <source>
        <dbReference type="SAM" id="MobiDB-lite"/>
    </source>
</evidence>
<dbReference type="PANTHER" id="PTHR30562">
    <property type="entry name" value="UVRC/OXIDOREDUCTASE"/>
    <property type="match status" value="1"/>
</dbReference>
<dbReference type="InterPro" id="IPR001162">
    <property type="entry name" value="UvrC_RNase_H_dom"/>
</dbReference>
<comment type="caution">
    <text evidence="13">The sequence shown here is derived from an EMBL/GenBank/DDBJ whole genome shotgun (WGS) entry which is preliminary data.</text>
</comment>
<feature type="domain" description="UVR" evidence="10">
    <location>
        <begin position="208"/>
        <end position="243"/>
    </location>
</feature>
<keyword evidence="6 7" id="KW-0742">SOS response</keyword>
<dbReference type="PROSITE" id="PS50164">
    <property type="entry name" value="GIY_YIG"/>
    <property type="match status" value="1"/>
</dbReference>
<dbReference type="CDD" id="cd10434">
    <property type="entry name" value="GIY-YIG_UvrC_Cho"/>
    <property type="match status" value="1"/>
</dbReference>
<dbReference type="Gene3D" id="3.40.1440.10">
    <property type="entry name" value="GIY-YIG endonuclease"/>
    <property type="match status" value="1"/>
</dbReference>
<proteinExistence type="inferred from homology"/>
<keyword evidence="1 7" id="KW-0963">Cytoplasm</keyword>
<gene>
    <name evidence="7 13" type="primary">uvrC</name>
    <name evidence="13" type="ORF">ISU02_19920</name>
</gene>
<feature type="domain" description="UvrC family homology region profile" evidence="12">
    <location>
        <begin position="270"/>
        <end position="502"/>
    </location>
</feature>
<dbReference type="EMBL" id="JADKNH010000015">
    <property type="protein sequence ID" value="MBF4695368.1"/>
    <property type="molecule type" value="Genomic_DNA"/>
</dbReference>
<dbReference type="Pfam" id="PF08459">
    <property type="entry name" value="UvrC_RNaseH_dom"/>
    <property type="match status" value="1"/>
</dbReference>
<comment type="subunit">
    <text evidence="7">Interacts with UvrB in an incision complex.</text>
</comment>
<evidence type="ECO:0000256" key="1">
    <source>
        <dbReference type="ARBA" id="ARBA00022490"/>
    </source>
</evidence>
<dbReference type="SMART" id="SM00465">
    <property type="entry name" value="GIYc"/>
    <property type="match status" value="1"/>
</dbReference>
<dbReference type="RefSeq" id="WP_194703605.1">
    <property type="nucleotide sequence ID" value="NZ_JADKNH010000015.1"/>
</dbReference>
<dbReference type="HAMAP" id="MF_00203">
    <property type="entry name" value="UvrC"/>
    <property type="match status" value="1"/>
</dbReference>
<evidence type="ECO:0000259" key="11">
    <source>
        <dbReference type="PROSITE" id="PS50164"/>
    </source>
</evidence>
<evidence type="ECO:0000256" key="4">
    <source>
        <dbReference type="ARBA" id="ARBA00022881"/>
    </source>
</evidence>
<evidence type="ECO:0000256" key="3">
    <source>
        <dbReference type="ARBA" id="ARBA00022769"/>
    </source>
</evidence>
<evidence type="ECO:0000256" key="5">
    <source>
        <dbReference type="ARBA" id="ARBA00023204"/>
    </source>
</evidence>
<dbReference type="PROSITE" id="PS50165">
    <property type="entry name" value="UVRC"/>
    <property type="match status" value="1"/>
</dbReference>
<evidence type="ECO:0000259" key="10">
    <source>
        <dbReference type="PROSITE" id="PS50151"/>
    </source>
</evidence>
<reference evidence="13 14" key="1">
    <citation type="submission" date="2020-11" db="EMBL/GenBank/DDBJ databases">
        <title>Fusibacter basophilias sp. nov.</title>
        <authorList>
            <person name="Qiu D."/>
        </authorList>
    </citation>
    <scope>NUCLEOTIDE SEQUENCE [LARGE SCALE GENOMIC DNA]</scope>
    <source>
        <strain evidence="13 14">Q10-2</strain>
    </source>
</reference>
<evidence type="ECO:0000256" key="6">
    <source>
        <dbReference type="ARBA" id="ARBA00023236"/>
    </source>
</evidence>
<evidence type="ECO:0000259" key="12">
    <source>
        <dbReference type="PROSITE" id="PS50165"/>
    </source>
</evidence>
<evidence type="ECO:0000313" key="13">
    <source>
        <dbReference type="EMBL" id="MBF4695368.1"/>
    </source>
</evidence>
<dbReference type="Proteomes" id="UP000614200">
    <property type="component" value="Unassembled WGS sequence"/>
</dbReference>
<accession>A0ABR9ZY22</accession>
<dbReference type="Gene3D" id="1.10.150.20">
    <property type="entry name" value="5' to 3' exonuclease, C-terminal subdomain"/>
    <property type="match status" value="1"/>
</dbReference>
<comment type="function">
    <text evidence="7">The UvrABC repair system catalyzes the recognition and processing of DNA lesions. UvrC both incises the 5' and 3' sides of the lesion. The N-terminal half is responsible for the 3' incision and the C-terminal half is responsible for the 5' incision.</text>
</comment>
<dbReference type="Pfam" id="PF01541">
    <property type="entry name" value="GIY-YIG"/>
    <property type="match status" value="1"/>
</dbReference>
<dbReference type="InterPro" id="IPR010994">
    <property type="entry name" value="RuvA_2-like"/>
</dbReference>
<organism evidence="13 14">
    <name type="scientific">Fusibacter ferrireducens</name>
    <dbReference type="NCBI Taxonomy" id="2785058"/>
    <lineage>
        <taxon>Bacteria</taxon>
        <taxon>Bacillati</taxon>
        <taxon>Bacillota</taxon>
        <taxon>Clostridia</taxon>
        <taxon>Eubacteriales</taxon>
        <taxon>Eubacteriales Family XII. Incertae Sedis</taxon>
        <taxon>Fusibacter</taxon>
    </lineage>
</organism>
<evidence type="ECO:0000313" key="14">
    <source>
        <dbReference type="Proteomes" id="UP000614200"/>
    </source>
</evidence>
<dbReference type="Pfam" id="PF02151">
    <property type="entry name" value="UVR"/>
    <property type="match status" value="1"/>
</dbReference>
<dbReference type="InterPro" id="IPR000305">
    <property type="entry name" value="GIY-YIG_endonuc"/>
</dbReference>
<dbReference type="SUPFAM" id="SSF82771">
    <property type="entry name" value="GIY-YIG endonuclease"/>
    <property type="match status" value="1"/>
</dbReference>
<comment type="subcellular location">
    <subcellularLocation>
        <location evidence="7">Cytoplasm</location>
    </subcellularLocation>
</comment>
<dbReference type="PROSITE" id="PS50151">
    <property type="entry name" value="UVR"/>
    <property type="match status" value="1"/>
</dbReference>
<keyword evidence="4 7" id="KW-0267">Excision nuclease</keyword>
<dbReference type="SUPFAM" id="SSF46600">
    <property type="entry name" value="C-terminal UvrC-binding domain of UvrB"/>
    <property type="match status" value="1"/>
</dbReference>
<evidence type="ECO:0000256" key="7">
    <source>
        <dbReference type="HAMAP-Rule" id="MF_00203"/>
    </source>
</evidence>
<dbReference type="InterPro" id="IPR041663">
    <property type="entry name" value="DisA/LigA_HHH"/>
</dbReference>
<dbReference type="Gene3D" id="3.30.420.340">
    <property type="entry name" value="UvrC, RNAse H endonuclease domain"/>
    <property type="match status" value="1"/>
</dbReference>
<keyword evidence="14" id="KW-1185">Reference proteome</keyword>
<comment type="similarity">
    <text evidence="7">Belongs to the UvrC family.</text>
</comment>
<feature type="compositionally biased region" description="Polar residues" evidence="9">
    <location>
        <begin position="632"/>
        <end position="660"/>
    </location>
</feature>
<dbReference type="Pfam" id="PF22920">
    <property type="entry name" value="UvrC_RNaseH"/>
    <property type="match status" value="1"/>
</dbReference>
<dbReference type="NCBIfam" id="NF001824">
    <property type="entry name" value="PRK00558.1-5"/>
    <property type="match status" value="1"/>
</dbReference>
<evidence type="ECO:0000256" key="2">
    <source>
        <dbReference type="ARBA" id="ARBA00022763"/>
    </source>
</evidence>
<evidence type="ECO:0000256" key="8">
    <source>
        <dbReference type="SAM" id="Coils"/>
    </source>
</evidence>
<keyword evidence="2 7" id="KW-0227">DNA damage</keyword>
<dbReference type="Pfam" id="PF12826">
    <property type="entry name" value="HHH_2"/>
    <property type="match status" value="1"/>
</dbReference>
<feature type="coiled-coil region" evidence="8">
    <location>
        <begin position="211"/>
        <end position="253"/>
    </location>
</feature>
<dbReference type="InterPro" id="IPR036876">
    <property type="entry name" value="UVR_dom_sf"/>
</dbReference>
<dbReference type="NCBIfam" id="TIGR00194">
    <property type="entry name" value="uvrC"/>
    <property type="match status" value="1"/>
</dbReference>
<dbReference type="InterPro" id="IPR047296">
    <property type="entry name" value="GIY-YIG_UvrC_Cho"/>
</dbReference>
<keyword evidence="8" id="KW-0175">Coiled coil</keyword>
<dbReference type="PANTHER" id="PTHR30562:SF1">
    <property type="entry name" value="UVRABC SYSTEM PROTEIN C"/>
    <property type="match status" value="1"/>
</dbReference>
<keyword evidence="5 7" id="KW-0234">DNA repair</keyword>
<name>A0ABR9ZY22_9FIRM</name>
<keyword evidence="3 7" id="KW-0228">DNA excision</keyword>
<dbReference type="InterPro" id="IPR001943">
    <property type="entry name" value="UVR_dom"/>
</dbReference>
<dbReference type="SUPFAM" id="SSF47781">
    <property type="entry name" value="RuvA domain 2-like"/>
    <property type="match status" value="1"/>
</dbReference>
<dbReference type="InterPro" id="IPR004791">
    <property type="entry name" value="UvrC"/>
</dbReference>
<dbReference type="InterPro" id="IPR050066">
    <property type="entry name" value="UvrABC_protein_C"/>
</dbReference>
<protein>
    <recommendedName>
        <fullName evidence="7">UvrABC system protein C</fullName>
        <shortName evidence="7">Protein UvrC</shortName>
    </recommendedName>
    <alternativeName>
        <fullName evidence="7">Excinuclease ABC subunit C</fullName>
    </alternativeName>
</protein>
<dbReference type="InterPro" id="IPR035901">
    <property type="entry name" value="GIY-YIG_endonuc_sf"/>
</dbReference>
<sequence length="668" mass="76640">MSENFVVKDHIKEQLKRLPHNPGVYIMKDHAGEIIYVGKSKNLKNRVSSYFRGFSSHMPKVQTMVINIAEFEYFITDTEVEALILEANLIKKYLPRFNILLKDDKMYPFIVVTVEEAFPRVIMTRNYSGKGKHFGPYMSSDQVRKTLEVIQSIFPLRECSKKITNKIDRPCLNFHIGRCAGACNHAITKEDYRSYVNQVLQFLNGDRDWLIKDLNQQMLNAAEALNFEKAAEIRDKINALNALNEKQKAIQANGKNQDFIAFYSFEERTCVMLFQVRGGKIEGRESHNISNALGMSASDILTSFITQYYSGALMIPKEIYLSDEIEMKALYSDWLTKLLGTKVEIYVPQKGEKKKLIDLVSKNAKEYIIKFQEKIDREIRFRESAESELKDLLGIPHNIKLRRLEAYDISNTSGVYSVGSMVVFEDGKKKRSDYRRYRIKTIEGANDYGSMQEVLYRRFKRGLEEQNIALENGIGEGKFIHFPDVLLIDGGKGHVNAVQEVLNALKIDIPCVGMVKDDYHKTEDLYFQGELCGLKQKHNAFKLIYEIQEEVHRFAIEYHKSLRSKEMTSSILDEIPGIGEKRKIALLKQFQSIENIKAAQVTDLEKVEGIHRTVAQSIYDYFHIKANTASPVTTNAASSENSDPTEYMDSTENKGSTENMDPSEHSEK</sequence>
<dbReference type="Gene3D" id="4.10.860.10">
    <property type="entry name" value="UVR domain"/>
    <property type="match status" value="1"/>
</dbReference>
<feature type="region of interest" description="Disordered" evidence="9">
    <location>
        <begin position="632"/>
        <end position="668"/>
    </location>
</feature>
<dbReference type="InterPro" id="IPR038476">
    <property type="entry name" value="UvrC_RNase_H_dom_sf"/>
</dbReference>
<feature type="domain" description="GIY-YIG" evidence="11">
    <location>
        <begin position="20"/>
        <end position="99"/>
    </location>
</feature>